<dbReference type="SMART" id="SM00066">
    <property type="entry name" value="GAL4"/>
    <property type="match status" value="1"/>
</dbReference>
<dbReference type="Pfam" id="PF00172">
    <property type="entry name" value="Zn_clus"/>
    <property type="match status" value="1"/>
</dbReference>
<sequence length="534" mass="59531">MDRMTLTLKSSCDACTESKVKCSGGDPCARCVKKGIQCFYSPRKKRGPLKKPKTGDAGVSTANKKPTASVESQVQSGIIVTGDKLSSIGAYERRTWSVFFTLYKHYAVSCSLFWFNRQLDKMRTFLIRRGEKDALKRLSAWMRALNIDEDDLANRVKSCSLKIKEMGREAEAERKSMVQQLNKGNPFFLRVTGEQQNTAEASNSDAFSLIETFEGSGSGNGIFGSDKLQSGMFMKFEVDYDHPDKELVVETSPAFDDFFGYSGVDIARDLGECGGGFLPWGGDALSRILVKESDLLAFVQILAIKFNSLGKPLKYPVIREVPSCHMFDVNWRFAKEQGAMPCVVKCVHKEHIEDGQSTLNVLMEFVPTGSLHGKRPRFDEETVTIRDNVTLPPKRVRNSSVEQTERPLPGSDQQQAHIYSYAGAQNDFELNTIQGEDLTRDLVLKKEVPYDGTQQNLVDAGYSEEQQPYAVPGDSALSDDGFFESLPFQDNEIAVDQDDVDVEEVEANDWLDDLLTWTGPMHDTPALPPVPVNP</sequence>
<dbReference type="GO" id="GO:0000981">
    <property type="term" value="F:DNA-binding transcription factor activity, RNA polymerase II-specific"/>
    <property type="evidence" value="ECO:0007669"/>
    <property type="project" value="InterPro"/>
</dbReference>
<evidence type="ECO:0000256" key="4">
    <source>
        <dbReference type="ARBA" id="ARBA00023242"/>
    </source>
</evidence>
<dbReference type="PANTHER" id="PTHR31069:SF31">
    <property type="entry name" value="MONODICTYPHENONE CLUSTER TRANSCRIPTION FACTOR-RELATED"/>
    <property type="match status" value="1"/>
</dbReference>
<evidence type="ECO:0000313" key="7">
    <source>
        <dbReference type="EMBL" id="CAD9705476.1"/>
    </source>
</evidence>
<dbReference type="PROSITE" id="PS00463">
    <property type="entry name" value="ZN2_CY6_FUNGAL_1"/>
    <property type="match status" value="1"/>
</dbReference>
<proteinExistence type="predicted"/>
<dbReference type="GO" id="GO:0008270">
    <property type="term" value="F:zinc ion binding"/>
    <property type="evidence" value="ECO:0007669"/>
    <property type="project" value="InterPro"/>
</dbReference>
<dbReference type="GO" id="GO:0003677">
    <property type="term" value="F:DNA binding"/>
    <property type="evidence" value="ECO:0007669"/>
    <property type="project" value="UniProtKB-KW"/>
</dbReference>
<feature type="region of interest" description="Disordered" evidence="5">
    <location>
        <begin position="393"/>
        <end position="413"/>
    </location>
</feature>
<keyword evidence="4" id="KW-0539">Nucleus</keyword>
<evidence type="ECO:0000256" key="2">
    <source>
        <dbReference type="ARBA" id="ARBA00023125"/>
    </source>
</evidence>
<organism evidence="7">
    <name type="scientific">Mucochytrium quahogii</name>
    <dbReference type="NCBI Taxonomy" id="96639"/>
    <lineage>
        <taxon>Eukaryota</taxon>
        <taxon>Sar</taxon>
        <taxon>Stramenopiles</taxon>
        <taxon>Bigyra</taxon>
        <taxon>Labyrinthulomycetes</taxon>
        <taxon>Thraustochytrida</taxon>
        <taxon>Thraustochytriidae</taxon>
        <taxon>Mucochytrium</taxon>
    </lineage>
</organism>
<dbReference type="InterPro" id="IPR001138">
    <property type="entry name" value="Zn2Cys6_DnaBD"/>
</dbReference>
<evidence type="ECO:0000259" key="6">
    <source>
        <dbReference type="PROSITE" id="PS50048"/>
    </source>
</evidence>
<gene>
    <name evidence="7" type="ORF">QSP1433_LOCUS16274</name>
</gene>
<dbReference type="SUPFAM" id="SSF57701">
    <property type="entry name" value="Zn2/Cys6 DNA-binding domain"/>
    <property type="match status" value="1"/>
</dbReference>
<protein>
    <recommendedName>
        <fullName evidence="6">Zn(2)-C6 fungal-type domain-containing protein</fullName>
    </recommendedName>
</protein>
<dbReference type="PANTHER" id="PTHR31069">
    <property type="entry name" value="OLEATE-ACTIVATED TRANSCRIPTION FACTOR 1-RELATED"/>
    <property type="match status" value="1"/>
</dbReference>
<dbReference type="EMBL" id="HBHK01025906">
    <property type="protein sequence ID" value="CAD9705476.1"/>
    <property type="molecule type" value="Transcribed_RNA"/>
</dbReference>
<keyword evidence="2" id="KW-0238">DNA-binding</keyword>
<feature type="region of interest" description="Disordered" evidence="5">
    <location>
        <begin position="47"/>
        <end position="68"/>
    </location>
</feature>
<name>A0A7S2WSH6_9STRA</name>
<dbReference type="CDD" id="cd00067">
    <property type="entry name" value="GAL4"/>
    <property type="match status" value="1"/>
</dbReference>
<dbReference type="InterPro" id="IPR036864">
    <property type="entry name" value="Zn2-C6_fun-type_DNA-bd_sf"/>
</dbReference>
<accession>A0A7S2WSH6</accession>
<dbReference type="Gene3D" id="4.10.240.10">
    <property type="entry name" value="Zn(2)-C6 fungal-type DNA-binding domain"/>
    <property type="match status" value="1"/>
</dbReference>
<reference evidence="7" key="1">
    <citation type="submission" date="2021-01" db="EMBL/GenBank/DDBJ databases">
        <authorList>
            <person name="Corre E."/>
            <person name="Pelletier E."/>
            <person name="Niang G."/>
            <person name="Scheremetjew M."/>
            <person name="Finn R."/>
            <person name="Kale V."/>
            <person name="Holt S."/>
            <person name="Cochrane G."/>
            <person name="Meng A."/>
            <person name="Brown T."/>
            <person name="Cohen L."/>
        </authorList>
    </citation>
    <scope>NUCLEOTIDE SEQUENCE</scope>
    <source>
        <strain evidence="7">NY070348D</strain>
    </source>
</reference>
<dbReference type="InterPro" id="IPR050675">
    <property type="entry name" value="OAF3"/>
</dbReference>
<feature type="domain" description="Zn(2)-C6 fungal-type" evidence="6">
    <location>
        <begin position="11"/>
        <end position="40"/>
    </location>
</feature>
<evidence type="ECO:0000256" key="1">
    <source>
        <dbReference type="ARBA" id="ARBA00023015"/>
    </source>
</evidence>
<dbReference type="AlphaFoldDB" id="A0A7S2WSH6"/>
<evidence type="ECO:0000256" key="3">
    <source>
        <dbReference type="ARBA" id="ARBA00023163"/>
    </source>
</evidence>
<keyword evidence="1" id="KW-0805">Transcription regulation</keyword>
<dbReference type="PROSITE" id="PS50048">
    <property type="entry name" value="ZN2_CY6_FUNGAL_2"/>
    <property type="match status" value="1"/>
</dbReference>
<keyword evidence="3" id="KW-0804">Transcription</keyword>
<evidence type="ECO:0000256" key="5">
    <source>
        <dbReference type="SAM" id="MobiDB-lite"/>
    </source>
</evidence>